<dbReference type="EC" id="3.2.1.50" evidence="7"/>
<evidence type="ECO:0000313" key="13">
    <source>
        <dbReference type="EMBL" id="KAK3783338.1"/>
    </source>
</evidence>
<reference evidence="13" key="1">
    <citation type="journal article" date="2023" name="G3 (Bethesda)">
        <title>A reference genome for the long-term kleptoplast-retaining sea slug Elysia crispata morphotype clarki.</title>
        <authorList>
            <person name="Eastman K.E."/>
            <person name="Pendleton A.L."/>
            <person name="Shaikh M.A."/>
            <person name="Suttiyut T."/>
            <person name="Ogas R."/>
            <person name="Tomko P."/>
            <person name="Gavelis G."/>
            <person name="Widhalm J.R."/>
            <person name="Wisecaver J.H."/>
        </authorList>
    </citation>
    <scope>NUCLEOTIDE SEQUENCE</scope>
    <source>
        <strain evidence="13">ECLA1</strain>
    </source>
</reference>
<comment type="caution">
    <text evidence="13">The sequence shown here is derived from an EMBL/GenBank/DDBJ whole genome shotgun (WGS) entry which is preliminary data.</text>
</comment>
<evidence type="ECO:0000256" key="2">
    <source>
        <dbReference type="ARBA" id="ARBA00022801"/>
    </source>
</evidence>
<gene>
    <name evidence="13" type="ORF">RRG08_044345</name>
</gene>
<comment type="catalytic activity">
    <reaction evidence="5">
        <text>Hydrolysis of terminal non-reducing N-acetyl-D-glucosamine residues in N-acetyl-alpha-D-glucosaminides.</text>
        <dbReference type="EC" id="3.2.1.50"/>
    </reaction>
</comment>
<protein>
    <recommendedName>
        <fullName evidence="8">Alpha-N-acetylglucosaminidase</fullName>
        <ecNumber evidence="7">3.2.1.50</ecNumber>
    </recommendedName>
</protein>
<feature type="signal peptide" evidence="9">
    <location>
        <begin position="1"/>
        <end position="24"/>
    </location>
</feature>
<keyword evidence="1 9" id="KW-0732">Signal</keyword>
<evidence type="ECO:0000259" key="11">
    <source>
        <dbReference type="Pfam" id="PF12971"/>
    </source>
</evidence>
<evidence type="ECO:0000256" key="3">
    <source>
        <dbReference type="ARBA" id="ARBA00023180"/>
    </source>
</evidence>
<dbReference type="Pfam" id="PF05089">
    <property type="entry name" value="NAGLU"/>
    <property type="match status" value="1"/>
</dbReference>
<feature type="domain" description="Alpha-N-acetylglucosaminidase tim-barrel" evidence="10">
    <location>
        <begin position="140"/>
        <end position="472"/>
    </location>
</feature>
<evidence type="ECO:0000256" key="9">
    <source>
        <dbReference type="SAM" id="SignalP"/>
    </source>
</evidence>
<evidence type="ECO:0000256" key="6">
    <source>
        <dbReference type="ARBA" id="ARBA00060996"/>
    </source>
</evidence>
<dbReference type="Gene3D" id="1.20.120.670">
    <property type="entry name" value="N-acetyl-b-d-glucoasminidase"/>
    <property type="match status" value="1"/>
</dbReference>
<sequence length="781" mass="89589">MCRFFTMKVLNLIFFITLLSVAKCVDFPQLQILKSNVNSDTQGKAATDLIERQIGERISDFVVEIDKDIGAKDTFELSSLEDGKVRIVANNGVAAAMGFYHYLKYFCYGQRTWAGKQTELPPVLPILKAPVKVSTPDRFRYYQNVCTLSYSSAFWGWDRWEQEIDWMALHGINLPLAFVGQEAIFQRMYLSMGFTQKELDEHFGGPAFLAWARMGNIRGWGGPLPQMWITQKLILQHQILGRMRDLGMVPVLPAFAGHVPAAITRVFPNANVTRLGSWGHFNSTYSSTYLLDFEDPLFQTFGQKFIEMQTREYGTNHIYNADTFNEMKPASSDPAYIAQAGKYVYKAMTSGDPEAIWLMQGWMFLSPFWQAPQVKALVTAVPKGRMIILDLASETQPVFQKFESYYGQPFIWCMLHNFGGTMELYGAIDSINEGPPKARSFPNSTMIGTGITPEGIHQNEVIYEFMAENSWRTKPRDLNIWLSNFAQQRYGLKNDYVNEAWKLLMGSVYNSTDGHRDKDLAIISKRPDLKYDVSSDLWYNPEDLFKAWDGFVNASQALQGSRLFHYDIADVSRNSLQVIAMTFFTDMVKAYKTKDIAAIKKSGTSLADLLTDLNHLLCSNERFLLGLWIADAHSWATDSSEKTLLEYNARNQITLWGPDGQIHDYASKQWCGVMTDVYRARWEFFSDWLVQLVNNGTNWNSHIFNEKILRAVEAPWTFDTYPQRTKPSGNPIVWSRDVHKKYRPMTQNGFFMKMWKDSQLKRKSKQSLGLYVSKIARMFSL</sequence>
<dbReference type="InterPro" id="IPR007781">
    <property type="entry name" value="NAGLU"/>
</dbReference>
<dbReference type="InterPro" id="IPR029018">
    <property type="entry name" value="Hex-like_dom2"/>
</dbReference>
<keyword evidence="2" id="KW-0378">Hydrolase</keyword>
<evidence type="ECO:0000313" key="14">
    <source>
        <dbReference type="Proteomes" id="UP001283361"/>
    </source>
</evidence>
<comment type="similarity">
    <text evidence="6">Belongs to the glycosyl hydrolase 89 family.</text>
</comment>
<evidence type="ECO:0000256" key="7">
    <source>
        <dbReference type="ARBA" id="ARBA00066522"/>
    </source>
</evidence>
<dbReference type="Pfam" id="PF12972">
    <property type="entry name" value="NAGLU_C"/>
    <property type="match status" value="1"/>
</dbReference>
<proteinExistence type="inferred from homology"/>
<organism evidence="13 14">
    <name type="scientific">Elysia crispata</name>
    <name type="common">lettuce slug</name>
    <dbReference type="NCBI Taxonomy" id="231223"/>
    <lineage>
        <taxon>Eukaryota</taxon>
        <taxon>Metazoa</taxon>
        <taxon>Spiralia</taxon>
        <taxon>Lophotrochozoa</taxon>
        <taxon>Mollusca</taxon>
        <taxon>Gastropoda</taxon>
        <taxon>Heterobranchia</taxon>
        <taxon>Euthyneura</taxon>
        <taxon>Panpulmonata</taxon>
        <taxon>Sacoglossa</taxon>
        <taxon>Placobranchoidea</taxon>
        <taxon>Plakobranchidae</taxon>
        <taxon>Elysia</taxon>
    </lineage>
</organism>
<feature type="domain" description="Alpha-N-acetylglucosaminidase C-terminal" evidence="12">
    <location>
        <begin position="481"/>
        <end position="741"/>
    </location>
</feature>
<evidence type="ECO:0000259" key="12">
    <source>
        <dbReference type="Pfam" id="PF12972"/>
    </source>
</evidence>
<evidence type="ECO:0000256" key="4">
    <source>
        <dbReference type="ARBA" id="ARBA00023295"/>
    </source>
</evidence>
<feature type="domain" description="Alpha-N-acetylglucosaminidase N-terminal" evidence="11">
    <location>
        <begin position="45"/>
        <end position="125"/>
    </location>
</feature>
<dbReference type="InterPro" id="IPR024732">
    <property type="entry name" value="NAGLU_C"/>
</dbReference>
<keyword evidence="3" id="KW-0325">Glycoprotein</keyword>
<dbReference type="Pfam" id="PF12971">
    <property type="entry name" value="NAGLU_N"/>
    <property type="match status" value="1"/>
</dbReference>
<dbReference type="InterPro" id="IPR024240">
    <property type="entry name" value="NAGLU_N"/>
</dbReference>
<evidence type="ECO:0000259" key="10">
    <source>
        <dbReference type="Pfam" id="PF05089"/>
    </source>
</evidence>
<evidence type="ECO:0000256" key="1">
    <source>
        <dbReference type="ARBA" id="ARBA00022729"/>
    </source>
</evidence>
<evidence type="ECO:0000256" key="5">
    <source>
        <dbReference type="ARBA" id="ARBA00052030"/>
    </source>
</evidence>
<dbReference type="Proteomes" id="UP001283361">
    <property type="component" value="Unassembled WGS sequence"/>
</dbReference>
<keyword evidence="14" id="KW-1185">Reference proteome</keyword>
<dbReference type="GO" id="GO:0048731">
    <property type="term" value="P:system development"/>
    <property type="evidence" value="ECO:0007669"/>
    <property type="project" value="UniProtKB-ARBA"/>
</dbReference>
<dbReference type="InterPro" id="IPR024733">
    <property type="entry name" value="NAGLU_tim-barrel"/>
</dbReference>
<feature type="chain" id="PRO_5041965001" description="Alpha-N-acetylglucosaminidase" evidence="9">
    <location>
        <begin position="25"/>
        <end position="781"/>
    </location>
</feature>
<dbReference type="FunFam" id="3.20.20.80:FF:000107">
    <property type="entry name" value="Alpha-N-acetylglucosaminidase family"/>
    <property type="match status" value="1"/>
</dbReference>
<dbReference type="PANTHER" id="PTHR12872">
    <property type="entry name" value="ALPHA-N-ACETYLGLUCOSAMINIDASE"/>
    <property type="match status" value="1"/>
</dbReference>
<dbReference type="GO" id="GO:0004561">
    <property type="term" value="F:alpha-N-acetylglucosaminidase activity"/>
    <property type="evidence" value="ECO:0007669"/>
    <property type="project" value="UniProtKB-EC"/>
</dbReference>
<name>A0AAE1A8L5_9GAST</name>
<dbReference type="EMBL" id="JAWDGP010002420">
    <property type="protein sequence ID" value="KAK3783338.1"/>
    <property type="molecule type" value="Genomic_DNA"/>
</dbReference>
<dbReference type="Gene3D" id="3.30.379.10">
    <property type="entry name" value="Chitobiase/beta-hexosaminidase domain 2-like"/>
    <property type="match status" value="1"/>
</dbReference>
<dbReference type="PANTHER" id="PTHR12872:SF1">
    <property type="entry name" value="ALPHA-N-ACETYLGLUCOSAMINIDASE"/>
    <property type="match status" value="1"/>
</dbReference>
<dbReference type="AlphaFoldDB" id="A0AAE1A8L5"/>
<evidence type="ECO:0000256" key="8">
    <source>
        <dbReference type="ARBA" id="ARBA00072202"/>
    </source>
</evidence>
<dbReference type="Gene3D" id="3.20.20.80">
    <property type="entry name" value="Glycosidases"/>
    <property type="match status" value="1"/>
</dbReference>
<keyword evidence="4" id="KW-0326">Glycosidase</keyword>
<accession>A0AAE1A8L5</accession>